<protein>
    <recommendedName>
        <fullName evidence="4">Plug domain-containing protein</fullName>
    </recommendedName>
</protein>
<gene>
    <name evidence="2" type="ORF">E1898_09270</name>
</gene>
<dbReference type="EMBL" id="SMUW01000033">
    <property type="protein sequence ID" value="TDK44756.1"/>
    <property type="molecule type" value="Genomic_DNA"/>
</dbReference>
<evidence type="ECO:0000313" key="2">
    <source>
        <dbReference type="EMBL" id="TDK44756.1"/>
    </source>
</evidence>
<organism evidence="2 3">
    <name type="scientific">Algoriphagus formosus</name>
    <dbReference type="NCBI Taxonomy" id="2007308"/>
    <lineage>
        <taxon>Bacteria</taxon>
        <taxon>Pseudomonadati</taxon>
        <taxon>Bacteroidota</taxon>
        <taxon>Cytophagia</taxon>
        <taxon>Cytophagales</taxon>
        <taxon>Cyclobacteriaceae</taxon>
        <taxon>Algoriphagus</taxon>
    </lineage>
</organism>
<comment type="caution">
    <text evidence="2">The sequence shown here is derived from an EMBL/GenBank/DDBJ whole genome shotgun (WGS) entry which is preliminary data.</text>
</comment>
<dbReference type="AlphaFoldDB" id="A0A4R5V048"/>
<reference evidence="2 3" key="1">
    <citation type="submission" date="2019-03" db="EMBL/GenBank/DDBJ databases">
        <title>Algoriphagus aquimaris sp. nov., isolated form marine sediment in Pohang, Korea.</title>
        <authorList>
            <person name="Kim J."/>
            <person name="Yoon S.-H."/>
            <person name="Lee S.-S."/>
        </authorList>
    </citation>
    <scope>NUCLEOTIDE SEQUENCE [LARGE SCALE GENOMIC DNA]</scope>
    <source>
        <strain evidence="2 3">F21</strain>
    </source>
</reference>
<name>A0A4R5V048_9BACT</name>
<feature type="signal peptide" evidence="1">
    <location>
        <begin position="1"/>
        <end position="30"/>
    </location>
</feature>
<dbReference type="Proteomes" id="UP000295438">
    <property type="component" value="Unassembled WGS sequence"/>
</dbReference>
<proteinExistence type="predicted"/>
<keyword evidence="1" id="KW-0732">Signal</keyword>
<accession>A0A4R5V048</accession>
<sequence>MGGLLMNRFYRLQYFAAICCLVFLPLSLFAQNATPESVEFSVPKNIFFTGEKVWIQASAYQNDKPSTSQVLYVELLNRENQSVYLSKFLLEKGELFHFLEIPKDIPSDHYLLRVFTRISPLVDLEKGLKQQFVTIFNPKIPPAIAEDHPGFFENLPTSDADLSLSKPLAKAGEELSIRSNAFKESTKLFVKVYNPYLKESGGLSSSAIYAGQAQGEFLPELFGHIVAAQIDPRTVDTTKVYFLSVHGRESALYTDRPDEKGKLYFDIGGLKHWDFMIAQADQNGDMLDFEFLSPAVRTEFASGFSFPELKISPNDQPFLQDLLISIGVQTFYTEKYEQEPIPVVTGFVADRTFLLDDYTRFESVETVIKEYVPMVSVRTRQGKKEFRSVNEFGNTFTGNPLMLVDGMPVFDSDQLAAFNPKNFEKLEVLSRVFYLNDQRYEGVMSFSSYQSNVGGFPLPTNAFFKQTPGIQVPVQLEQETFGGSSINRGDFRSVLFWSNDPKASKLNGDALNLKTPDLSLPFEVELLENGKVIRRAYFMVQSPD</sequence>
<feature type="chain" id="PRO_5020587069" description="Plug domain-containing protein" evidence="1">
    <location>
        <begin position="31"/>
        <end position="544"/>
    </location>
</feature>
<evidence type="ECO:0000313" key="3">
    <source>
        <dbReference type="Proteomes" id="UP000295438"/>
    </source>
</evidence>
<keyword evidence="3" id="KW-1185">Reference proteome</keyword>
<evidence type="ECO:0000256" key="1">
    <source>
        <dbReference type="SAM" id="SignalP"/>
    </source>
</evidence>
<evidence type="ECO:0008006" key="4">
    <source>
        <dbReference type="Google" id="ProtNLM"/>
    </source>
</evidence>